<organism evidence="2 3">
    <name type="scientific">Alistipes finegoldii</name>
    <dbReference type="NCBI Taxonomy" id="214856"/>
    <lineage>
        <taxon>Bacteria</taxon>
        <taxon>Pseudomonadati</taxon>
        <taxon>Bacteroidota</taxon>
        <taxon>Bacteroidia</taxon>
        <taxon>Bacteroidales</taxon>
        <taxon>Rikenellaceae</taxon>
        <taxon>Alistipes</taxon>
    </lineage>
</organism>
<accession>A0AA37KTP7</accession>
<dbReference type="EMBL" id="BQOL01000002">
    <property type="protein sequence ID" value="GKI19912.1"/>
    <property type="molecule type" value="Genomic_DNA"/>
</dbReference>
<comment type="caution">
    <text evidence="2">The sequence shown here is derived from an EMBL/GenBank/DDBJ whole genome shotgun (WGS) entry which is preliminary data.</text>
</comment>
<dbReference type="AlphaFoldDB" id="A0AA37KTP7"/>
<dbReference type="Proteomes" id="UP001055105">
    <property type="component" value="Unassembled WGS sequence"/>
</dbReference>
<feature type="coiled-coil region" evidence="1">
    <location>
        <begin position="99"/>
        <end position="138"/>
    </location>
</feature>
<proteinExistence type="predicted"/>
<dbReference type="RefSeq" id="WP_015546359.1">
    <property type="nucleotide sequence ID" value="NZ_AP025581.1"/>
</dbReference>
<protein>
    <submittedName>
        <fullName evidence="2">Uncharacterized protein</fullName>
    </submittedName>
</protein>
<sequence length="223" mass="26503">MNLKRKYVFVYFNRIELCSTPEQAIYFINSLINPRSAKQLKCSETAECRIYAIFFGEIVGNEAGTVDYFIYKTKKYSGLNMLQTTGTGSTHINYYPALADTLEEHNRLYQTQLEKINLERFEQNKELVNKRRQELSEIREGIYAVRYYFYLTVYTNERGTIKGIELYKGNFFAKSGYDAYEKMVEYLTNKYKYNPRVAHLRLPRAECGDFQFEYIKYHLDYAL</sequence>
<evidence type="ECO:0000313" key="2">
    <source>
        <dbReference type="EMBL" id="GKI19912.1"/>
    </source>
</evidence>
<gene>
    <name evidence="2" type="ORF">CE91St16_28200</name>
</gene>
<dbReference type="GeneID" id="92755878"/>
<keyword evidence="1" id="KW-0175">Coiled coil</keyword>
<reference evidence="2" key="1">
    <citation type="submission" date="2022-01" db="EMBL/GenBank/DDBJ databases">
        <title>Novel bile acid biosynthetic pathways are enriched in the microbiome of centenarians.</title>
        <authorList>
            <person name="Sato Y."/>
            <person name="Atarashi K."/>
            <person name="Plichta R.D."/>
            <person name="Arai Y."/>
            <person name="Sasajima S."/>
            <person name="Kearney M.S."/>
            <person name="Suda W."/>
            <person name="Takeshita K."/>
            <person name="Sasaki T."/>
            <person name="Okamoto S."/>
            <person name="Skelly N.A."/>
            <person name="Okamura Y."/>
            <person name="Vlamakis H."/>
            <person name="Li Y."/>
            <person name="Tanoue T."/>
            <person name="Takei H."/>
            <person name="Nittono H."/>
            <person name="Narushima S."/>
            <person name="Irie J."/>
            <person name="Itoh H."/>
            <person name="Moriya K."/>
            <person name="Sugiura Y."/>
            <person name="Suematsu M."/>
            <person name="Moritoki N."/>
            <person name="Shibata S."/>
            <person name="Littman R.D."/>
            <person name="Fischbach A.M."/>
            <person name="Uwamino Y."/>
            <person name="Inoue T."/>
            <person name="Honda A."/>
            <person name="Hattori M."/>
            <person name="Murai T."/>
            <person name="Xavier J.R."/>
            <person name="Hirose N."/>
            <person name="Honda K."/>
        </authorList>
    </citation>
    <scope>NUCLEOTIDE SEQUENCE</scope>
    <source>
        <strain evidence="2">CE91-St16</strain>
    </source>
</reference>
<name>A0AA37KTP7_9BACT</name>
<evidence type="ECO:0000256" key="1">
    <source>
        <dbReference type="SAM" id="Coils"/>
    </source>
</evidence>
<evidence type="ECO:0000313" key="3">
    <source>
        <dbReference type="Proteomes" id="UP001055105"/>
    </source>
</evidence>